<evidence type="ECO:0000313" key="6">
    <source>
        <dbReference type="EMBL" id="RNE62302.1"/>
    </source>
</evidence>
<dbReference type="InterPro" id="IPR001647">
    <property type="entry name" value="HTH_TetR"/>
</dbReference>
<evidence type="ECO:0000256" key="3">
    <source>
        <dbReference type="ARBA" id="ARBA00023163"/>
    </source>
</evidence>
<keyword evidence="1" id="KW-0805">Transcription regulation</keyword>
<feature type="domain" description="HTH tetR-type" evidence="5">
    <location>
        <begin position="17"/>
        <end position="77"/>
    </location>
</feature>
<proteinExistence type="predicted"/>
<comment type="caution">
    <text evidence="6">The sequence shown here is derived from an EMBL/GenBank/DDBJ whole genome shotgun (WGS) entry which is preliminary data.</text>
</comment>
<dbReference type="InterPro" id="IPR009057">
    <property type="entry name" value="Homeodomain-like_sf"/>
</dbReference>
<dbReference type="PROSITE" id="PS50977">
    <property type="entry name" value="HTH_TETR_2"/>
    <property type="match status" value="1"/>
</dbReference>
<name>A0A3M8LC01_9MICO</name>
<reference evidence="6 7" key="1">
    <citation type="submission" date="2018-11" db="EMBL/GenBank/DDBJ databases">
        <title>Cryobacterium sp. nov., isolated from rhizosphere soil of lettuce.</title>
        <authorList>
            <person name="Wang Y."/>
        </authorList>
    </citation>
    <scope>NUCLEOTIDE SEQUENCE [LARGE SCALE GENOMIC DNA]</scope>
    <source>
        <strain evidence="6 7">NEAU-85</strain>
    </source>
</reference>
<dbReference type="PANTHER" id="PTHR30055:SF234">
    <property type="entry name" value="HTH-TYPE TRANSCRIPTIONAL REGULATOR BETI"/>
    <property type="match status" value="1"/>
</dbReference>
<accession>A0A3M8LC01</accession>
<evidence type="ECO:0000256" key="4">
    <source>
        <dbReference type="PROSITE-ProRule" id="PRU00335"/>
    </source>
</evidence>
<dbReference type="InterPro" id="IPR050109">
    <property type="entry name" value="HTH-type_TetR-like_transc_reg"/>
</dbReference>
<protein>
    <submittedName>
        <fullName evidence="6">TetR/AcrR family transcriptional regulator</fullName>
    </submittedName>
</protein>
<dbReference type="Gene3D" id="1.10.357.10">
    <property type="entry name" value="Tetracycline Repressor, domain 2"/>
    <property type="match status" value="1"/>
</dbReference>
<dbReference type="Pfam" id="PF00440">
    <property type="entry name" value="TetR_N"/>
    <property type="match status" value="1"/>
</dbReference>
<gene>
    <name evidence="6" type="ORF">EEJ31_08760</name>
</gene>
<keyword evidence="3" id="KW-0804">Transcription</keyword>
<evidence type="ECO:0000259" key="5">
    <source>
        <dbReference type="PROSITE" id="PS50977"/>
    </source>
</evidence>
<keyword evidence="2 4" id="KW-0238">DNA-binding</keyword>
<dbReference type="GO" id="GO:0000976">
    <property type="term" value="F:transcription cis-regulatory region binding"/>
    <property type="evidence" value="ECO:0007669"/>
    <property type="project" value="TreeGrafter"/>
</dbReference>
<evidence type="ECO:0000313" key="7">
    <source>
        <dbReference type="Proteomes" id="UP000279859"/>
    </source>
</evidence>
<dbReference type="EMBL" id="RDSR01000012">
    <property type="protein sequence ID" value="RNE62302.1"/>
    <property type="molecule type" value="Genomic_DNA"/>
</dbReference>
<dbReference type="Proteomes" id="UP000279859">
    <property type="component" value="Unassembled WGS sequence"/>
</dbReference>
<dbReference type="SUPFAM" id="SSF46689">
    <property type="entry name" value="Homeodomain-like"/>
    <property type="match status" value="1"/>
</dbReference>
<sequence length="204" mass="22862">MKTARAYSMTTRAEAVEETRRRVLRATIALSAEKSTLEIVLADVAARAGVTTKTILRHFGSREGLFDAATDYARNEVVQERLAPVGDLPAAITVVVDHYEERGDWVIRMLAQEDSDDRVRRVVETGRGVHRDWVDTTFKPQLDSVSAAERPAAADLLAVATDVYVWKLLRRDRGLTRDKTEQRMRVLAQAIVDQLSTPEGDDRT</sequence>
<dbReference type="AlphaFoldDB" id="A0A3M8LC01"/>
<keyword evidence="7" id="KW-1185">Reference proteome</keyword>
<dbReference type="GO" id="GO:0003700">
    <property type="term" value="F:DNA-binding transcription factor activity"/>
    <property type="evidence" value="ECO:0007669"/>
    <property type="project" value="TreeGrafter"/>
</dbReference>
<evidence type="ECO:0000256" key="1">
    <source>
        <dbReference type="ARBA" id="ARBA00023015"/>
    </source>
</evidence>
<dbReference type="PANTHER" id="PTHR30055">
    <property type="entry name" value="HTH-TYPE TRANSCRIPTIONAL REGULATOR RUTR"/>
    <property type="match status" value="1"/>
</dbReference>
<organism evidence="6 7">
    <name type="scientific">Cryobacterium tepidiphilum</name>
    <dbReference type="NCBI Taxonomy" id="2486026"/>
    <lineage>
        <taxon>Bacteria</taxon>
        <taxon>Bacillati</taxon>
        <taxon>Actinomycetota</taxon>
        <taxon>Actinomycetes</taxon>
        <taxon>Micrococcales</taxon>
        <taxon>Microbacteriaceae</taxon>
        <taxon>Cryobacterium</taxon>
    </lineage>
</organism>
<feature type="DNA-binding region" description="H-T-H motif" evidence="4">
    <location>
        <begin position="40"/>
        <end position="59"/>
    </location>
</feature>
<evidence type="ECO:0000256" key="2">
    <source>
        <dbReference type="ARBA" id="ARBA00023125"/>
    </source>
</evidence>